<evidence type="ECO:0008006" key="4">
    <source>
        <dbReference type="Google" id="ProtNLM"/>
    </source>
</evidence>
<sequence>MSSPQPMATPNLAELLTKKSAKPPSERGVSSPIAVPTLDAAPPAGPDVVEGPTAEQGVAKSSAPAGPQAFSVQAPTASVGEQREYLRSIALYLPRTLHQQLGAAAADVGGTRTALILGAINSTHARLGPALAAPAPSVHRDDLFVVPQNKPSSEPSVQTTIRVTDAQYAAITALVAEHHTNRSRLIATALELHLAET</sequence>
<feature type="region of interest" description="Disordered" evidence="1">
    <location>
        <begin position="1"/>
        <end position="76"/>
    </location>
</feature>
<protein>
    <recommendedName>
        <fullName evidence="4">Ribbon-helix-helix CopG family protein</fullName>
    </recommendedName>
</protein>
<organism evidence="2 3">
    <name type="scientific">Rhodococcus antarcticus</name>
    <dbReference type="NCBI Taxonomy" id="2987751"/>
    <lineage>
        <taxon>Bacteria</taxon>
        <taxon>Bacillati</taxon>
        <taxon>Actinomycetota</taxon>
        <taxon>Actinomycetes</taxon>
        <taxon>Mycobacteriales</taxon>
        <taxon>Nocardiaceae</taxon>
        <taxon>Rhodococcus</taxon>
    </lineage>
</organism>
<keyword evidence="2" id="KW-0614">Plasmid</keyword>
<evidence type="ECO:0000313" key="2">
    <source>
        <dbReference type="EMBL" id="UZJ26889.1"/>
    </source>
</evidence>
<geneLocation type="plasmid" evidence="2 3">
    <name>unnamed1</name>
</geneLocation>
<gene>
    <name evidence="2" type="ORF">RHODO2019_18010</name>
</gene>
<reference evidence="2" key="1">
    <citation type="submission" date="2022-10" db="EMBL/GenBank/DDBJ databases">
        <title>Rhodococcus sp.75.</title>
        <authorList>
            <person name="Sun M."/>
        </authorList>
    </citation>
    <scope>NUCLEOTIDE SEQUENCE</scope>
    <source>
        <strain evidence="2">75</strain>
        <plasmid evidence="2">unnamed1</plasmid>
    </source>
</reference>
<keyword evidence="3" id="KW-1185">Reference proteome</keyword>
<evidence type="ECO:0000313" key="3">
    <source>
        <dbReference type="Proteomes" id="UP001164965"/>
    </source>
</evidence>
<dbReference type="RefSeq" id="WP_265384993.1">
    <property type="nucleotide sequence ID" value="NZ_CP110616.1"/>
</dbReference>
<evidence type="ECO:0000256" key="1">
    <source>
        <dbReference type="SAM" id="MobiDB-lite"/>
    </source>
</evidence>
<name>A0ABY6P5E8_9NOCA</name>
<proteinExistence type="predicted"/>
<dbReference type="EMBL" id="CP110616">
    <property type="protein sequence ID" value="UZJ26889.1"/>
    <property type="molecule type" value="Genomic_DNA"/>
</dbReference>
<dbReference type="Proteomes" id="UP001164965">
    <property type="component" value="Plasmid unnamed1"/>
</dbReference>
<accession>A0ABY6P5E8</accession>